<dbReference type="GO" id="GO:0005829">
    <property type="term" value="C:cytosol"/>
    <property type="evidence" value="ECO:0007669"/>
    <property type="project" value="TreeGrafter"/>
</dbReference>
<feature type="site" description="Interaction with substrate rRNA" evidence="1">
    <location>
        <position position="4"/>
    </location>
</feature>
<organism evidence="2 3">
    <name type="scientific">Treponema ruminis</name>
    <dbReference type="NCBI Taxonomy" id="744515"/>
    <lineage>
        <taxon>Bacteria</taxon>
        <taxon>Pseudomonadati</taxon>
        <taxon>Spirochaetota</taxon>
        <taxon>Spirochaetia</taxon>
        <taxon>Spirochaetales</taxon>
        <taxon>Treponemataceae</taxon>
        <taxon>Treponema</taxon>
    </lineage>
</organism>
<gene>
    <name evidence="1" type="primary">rlmJ</name>
    <name evidence="2" type="ORF">HNP76_001044</name>
</gene>
<comment type="similarity">
    <text evidence="1">Belongs to the RlmJ family.</text>
</comment>
<dbReference type="Proteomes" id="UP000518887">
    <property type="component" value="Unassembled WGS sequence"/>
</dbReference>
<dbReference type="EC" id="2.1.1.266" evidence="1"/>
<dbReference type="GO" id="GO:0070475">
    <property type="term" value="P:rRNA base methylation"/>
    <property type="evidence" value="ECO:0007669"/>
    <property type="project" value="UniProtKB-UniRule"/>
</dbReference>
<comment type="subunit">
    <text evidence="1">Monomer.</text>
</comment>
<evidence type="ECO:0000313" key="3">
    <source>
        <dbReference type="Proteomes" id="UP000518887"/>
    </source>
</evidence>
<dbReference type="Gene3D" id="3.40.50.150">
    <property type="entry name" value="Vaccinia Virus protein VP39"/>
    <property type="match status" value="1"/>
</dbReference>
<keyword evidence="1 2" id="KW-0808">Transferase</keyword>
<feature type="binding site" evidence="1">
    <location>
        <position position="19"/>
    </location>
    <ligand>
        <name>S-adenosyl-L-methionine</name>
        <dbReference type="ChEBI" id="CHEBI:59789"/>
    </ligand>
</feature>
<reference evidence="2 3" key="1">
    <citation type="submission" date="2020-08" db="EMBL/GenBank/DDBJ databases">
        <title>Genomic Encyclopedia of Type Strains, Phase IV (KMG-IV): sequencing the most valuable type-strain genomes for metagenomic binning, comparative biology and taxonomic classification.</title>
        <authorList>
            <person name="Goeker M."/>
        </authorList>
    </citation>
    <scope>NUCLEOTIDE SEQUENCE [LARGE SCALE GENOMIC DNA]</scope>
    <source>
        <strain evidence="2 3">DSM 103462</strain>
    </source>
</reference>
<dbReference type="InterPro" id="IPR007473">
    <property type="entry name" value="RlmJ"/>
</dbReference>
<comment type="catalytic activity">
    <reaction evidence="1">
        <text>adenosine(2030) in 23S rRNA + S-adenosyl-L-methionine = N(6)-methyladenosine(2030) in 23S rRNA + S-adenosyl-L-homocysteine + H(+)</text>
        <dbReference type="Rhea" id="RHEA:43736"/>
        <dbReference type="Rhea" id="RHEA-COMP:10668"/>
        <dbReference type="Rhea" id="RHEA-COMP:10669"/>
        <dbReference type="ChEBI" id="CHEBI:15378"/>
        <dbReference type="ChEBI" id="CHEBI:57856"/>
        <dbReference type="ChEBI" id="CHEBI:59789"/>
        <dbReference type="ChEBI" id="CHEBI:74411"/>
        <dbReference type="ChEBI" id="CHEBI:74449"/>
        <dbReference type="EC" id="2.1.1.266"/>
    </reaction>
</comment>
<dbReference type="HAMAP" id="MF_00934">
    <property type="entry name" value="23SrRNA_methyltr_J"/>
    <property type="match status" value="1"/>
</dbReference>
<dbReference type="PANTHER" id="PTHR37426">
    <property type="entry name" value="RIBOSOMAL RNA LARGE SUBUNIT METHYLTRANSFERASE J"/>
    <property type="match status" value="1"/>
</dbReference>
<keyword evidence="3" id="KW-1185">Reference proteome</keyword>
<name>A0A7W8G8G8_9SPIR</name>
<feature type="binding site" evidence="1">
    <location>
        <position position="103"/>
    </location>
    <ligand>
        <name>S-adenosyl-L-methionine</name>
        <dbReference type="ChEBI" id="CHEBI:59789"/>
    </ligand>
</feature>
<dbReference type="RefSeq" id="WP_184658218.1">
    <property type="nucleotide sequence ID" value="NZ_CP031518.1"/>
</dbReference>
<keyword evidence="1" id="KW-0698">rRNA processing</keyword>
<dbReference type="SUPFAM" id="SSF53335">
    <property type="entry name" value="S-adenosyl-L-methionine-dependent methyltransferases"/>
    <property type="match status" value="1"/>
</dbReference>
<dbReference type="PANTHER" id="PTHR37426:SF1">
    <property type="entry name" value="RIBOSOMAL RNA LARGE SUBUNIT METHYLTRANSFERASE J"/>
    <property type="match status" value="1"/>
</dbReference>
<keyword evidence="1" id="KW-0694">RNA-binding</keyword>
<keyword evidence="1 2" id="KW-0489">Methyltransferase</keyword>
<proteinExistence type="inferred from homology"/>
<dbReference type="Pfam" id="PF04378">
    <property type="entry name" value="RsmJ"/>
    <property type="match status" value="1"/>
</dbReference>
<dbReference type="EMBL" id="JACHFQ010000003">
    <property type="protein sequence ID" value="MBB5225687.1"/>
    <property type="molecule type" value="Genomic_DNA"/>
</dbReference>
<dbReference type="InterPro" id="IPR029063">
    <property type="entry name" value="SAM-dependent_MTases_sf"/>
</dbReference>
<dbReference type="GO" id="GO:0036307">
    <property type="term" value="F:23S rRNA (adenine(2030)-N(6))-methyltransferase activity"/>
    <property type="evidence" value="ECO:0007669"/>
    <property type="project" value="UniProtKB-UniRule"/>
</dbReference>
<feature type="binding site" evidence="1">
    <location>
        <begin position="157"/>
        <end position="158"/>
    </location>
    <ligand>
        <name>S-adenosyl-L-methionine</name>
        <dbReference type="ChEBI" id="CHEBI:59789"/>
    </ligand>
</feature>
<evidence type="ECO:0000313" key="2">
    <source>
        <dbReference type="EMBL" id="MBB5225687.1"/>
    </source>
</evidence>
<accession>A0A7W8G8G8</accession>
<dbReference type="AlphaFoldDB" id="A0A7W8G8G8"/>
<dbReference type="GO" id="GO:0003723">
    <property type="term" value="F:RNA binding"/>
    <property type="evidence" value="ECO:0007669"/>
    <property type="project" value="UniProtKB-UniRule"/>
</dbReference>
<feature type="binding site" evidence="1">
    <location>
        <position position="42"/>
    </location>
    <ligand>
        <name>S-adenosyl-L-methionine</name>
        <dbReference type="ChEBI" id="CHEBI:59789"/>
    </ligand>
</feature>
<feature type="binding site" evidence="1">
    <location>
        <position position="121"/>
    </location>
    <ligand>
        <name>S-adenosyl-L-methionine</name>
        <dbReference type="ChEBI" id="CHEBI:59789"/>
    </ligand>
</feature>
<comment type="function">
    <text evidence="1">Specifically methylates the adenine in position 2030 of 23S rRNA.</text>
</comment>
<evidence type="ECO:0000256" key="1">
    <source>
        <dbReference type="HAMAP-Rule" id="MF_00934"/>
    </source>
</evidence>
<keyword evidence="1" id="KW-0949">S-adenosyl-L-methionine</keyword>
<feature type="active site" description="Proton acceptor" evidence="1">
    <location>
        <position position="178"/>
    </location>
</feature>
<comment type="caution">
    <text evidence="2">The sequence shown here is derived from an EMBL/GenBank/DDBJ whole genome shotgun (WGS) entry which is preliminary data.</text>
</comment>
<sequence length="298" mass="33680">MLSYIHAYHAGNHADILKHLTLSLILEHLCKKDKPFCVIDTHAGSGLYRLDDERAQKTGEADSGVKKILAQINAEKSSFESQAGKSFFSLIQEYYARGEYPGSPLIENFFLRPGDEQILSELHPTAFEELKNCYYNRRKFCDENGLNFIEPALHKRDGYELLKALTPPKIKRGLCVIDPSFEDASDFEKCGQVISRVHKKWSAGIIALWYPLVAHRSAEISMMKEQIAASVEATEPKILDVQMEIKRKEDMTGLASLYGSGMFIVNFPYQLDEELKEIMPELSKILGETAAVWSVEAL</sequence>
<feature type="binding site" evidence="1">
    <location>
        <position position="178"/>
    </location>
    <ligand>
        <name>S-adenosyl-L-methionine</name>
        <dbReference type="ChEBI" id="CHEBI:59789"/>
    </ligand>
</feature>
<protein>
    <recommendedName>
        <fullName evidence="1">Ribosomal RNA large subunit methyltransferase J</fullName>
        <ecNumber evidence="1">2.1.1.266</ecNumber>
    </recommendedName>
    <alternativeName>
        <fullName evidence="1">23S rRNA (adenine(2030)-N6)-methyltransferase</fullName>
    </alternativeName>
    <alternativeName>
        <fullName evidence="1">23S rRNA m6A2030 methyltransferase</fullName>
    </alternativeName>
</protein>